<keyword evidence="5" id="KW-1185">Reference proteome</keyword>
<dbReference type="InterPro" id="IPR051637">
    <property type="entry name" value="Ank_repeat_dom-contain_49"/>
</dbReference>
<evidence type="ECO:0000256" key="1">
    <source>
        <dbReference type="ARBA" id="ARBA00022737"/>
    </source>
</evidence>
<evidence type="ECO:0000256" key="3">
    <source>
        <dbReference type="PROSITE-ProRule" id="PRU00023"/>
    </source>
</evidence>
<dbReference type="SUPFAM" id="SSF48403">
    <property type="entry name" value="Ankyrin repeat"/>
    <property type="match status" value="1"/>
</dbReference>
<dbReference type="AlphaFoldDB" id="A0A553PQ86"/>
<dbReference type="PANTHER" id="PTHR24180:SF45">
    <property type="entry name" value="POLY [ADP-RIBOSE] POLYMERASE TANKYRASE"/>
    <property type="match status" value="1"/>
</dbReference>
<feature type="repeat" description="ANK" evidence="3">
    <location>
        <begin position="132"/>
        <end position="164"/>
    </location>
</feature>
<sequence>MSMASTSPDSLHQLAYEGDFEAVKVKVIMNNKWTPLIIACSAGHEDVVRLLIGAGAQINACTDQGRSGLLYACSRNRDKIVKLLLDEHADINLQDKLGASPLHRAASCGHLKVLHVMFDYSNQLDLNAQDQCKNTPLHLACEDGQVEVIKMLVEAGANKFIENKEEKKPLDLAKPEVVRIVREWFE</sequence>
<proteinExistence type="predicted"/>
<dbReference type="PROSITE" id="PS50088">
    <property type="entry name" value="ANK_REPEAT"/>
    <property type="match status" value="4"/>
</dbReference>
<reference evidence="4 5" key="1">
    <citation type="journal article" date="2018" name="Nat. Ecol. Evol.">
        <title>Genomic signatures of mitonuclear coevolution across populations of Tigriopus californicus.</title>
        <authorList>
            <person name="Barreto F.S."/>
            <person name="Watson E.T."/>
            <person name="Lima T.G."/>
            <person name="Willett C.S."/>
            <person name="Edmands S."/>
            <person name="Li W."/>
            <person name="Burton R.S."/>
        </authorList>
    </citation>
    <scope>NUCLEOTIDE SEQUENCE [LARGE SCALE GENOMIC DNA]</scope>
    <source>
        <strain evidence="4 5">San Diego</strain>
    </source>
</reference>
<keyword evidence="2 3" id="KW-0040">ANK repeat</keyword>
<keyword evidence="1" id="KW-0677">Repeat</keyword>
<protein>
    <submittedName>
        <fullName evidence="4">Uncharacterized protein</fullName>
    </submittedName>
</protein>
<accession>A0A553PQ86</accession>
<organism evidence="4 5">
    <name type="scientific">Tigriopus californicus</name>
    <name type="common">Marine copepod</name>
    <dbReference type="NCBI Taxonomy" id="6832"/>
    <lineage>
        <taxon>Eukaryota</taxon>
        <taxon>Metazoa</taxon>
        <taxon>Ecdysozoa</taxon>
        <taxon>Arthropoda</taxon>
        <taxon>Crustacea</taxon>
        <taxon>Multicrustacea</taxon>
        <taxon>Hexanauplia</taxon>
        <taxon>Copepoda</taxon>
        <taxon>Harpacticoida</taxon>
        <taxon>Harpacticidae</taxon>
        <taxon>Tigriopus</taxon>
    </lineage>
</organism>
<dbReference type="EMBL" id="VCGU01000002">
    <property type="protein sequence ID" value="TRY79843.1"/>
    <property type="molecule type" value="Genomic_DNA"/>
</dbReference>
<dbReference type="Gene3D" id="1.25.40.20">
    <property type="entry name" value="Ankyrin repeat-containing domain"/>
    <property type="match status" value="1"/>
</dbReference>
<dbReference type="Pfam" id="PF00023">
    <property type="entry name" value="Ank"/>
    <property type="match status" value="1"/>
</dbReference>
<dbReference type="STRING" id="6832.A0A553PQ86"/>
<dbReference type="Proteomes" id="UP000318571">
    <property type="component" value="Chromosome 6"/>
</dbReference>
<evidence type="ECO:0000313" key="5">
    <source>
        <dbReference type="Proteomes" id="UP000318571"/>
    </source>
</evidence>
<name>A0A553PQ86_TIGCA</name>
<feature type="repeat" description="ANK" evidence="3">
    <location>
        <begin position="97"/>
        <end position="129"/>
    </location>
</feature>
<gene>
    <name evidence="4" type="ORF">TCAL_08837</name>
</gene>
<dbReference type="OMA" id="NEERCAI"/>
<evidence type="ECO:0000256" key="2">
    <source>
        <dbReference type="ARBA" id="ARBA00023043"/>
    </source>
</evidence>
<evidence type="ECO:0000313" key="4">
    <source>
        <dbReference type="EMBL" id="TRY79843.1"/>
    </source>
</evidence>
<dbReference type="PANTHER" id="PTHR24180">
    <property type="entry name" value="CYCLIN-DEPENDENT KINASE INHIBITOR 2C-RELATED"/>
    <property type="match status" value="1"/>
</dbReference>
<dbReference type="PROSITE" id="PS50297">
    <property type="entry name" value="ANK_REP_REGION"/>
    <property type="match status" value="3"/>
</dbReference>
<feature type="repeat" description="ANK" evidence="3">
    <location>
        <begin position="31"/>
        <end position="63"/>
    </location>
</feature>
<dbReference type="PRINTS" id="PR01415">
    <property type="entry name" value="ANKYRIN"/>
</dbReference>
<comment type="caution">
    <text evidence="4">The sequence shown here is derived from an EMBL/GenBank/DDBJ whole genome shotgun (WGS) entry which is preliminary data.</text>
</comment>
<dbReference type="InterPro" id="IPR036770">
    <property type="entry name" value="Ankyrin_rpt-contain_sf"/>
</dbReference>
<dbReference type="InterPro" id="IPR002110">
    <property type="entry name" value="Ankyrin_rpt"/>
</dbReference>
<dbReference type="SMART" id="SM00248">
    <property type="entry name" value="ANK"/>
    <property type="match status" value="4"/>
</dbReference>
<dbReference type="Pfam" id="PF12796">
    <property type="entry name" value="Ank_2"/>
    <property type="match status" value="1"/>
</dbReference>
<feature type="repeat" description="ANK" evidence="3">
    <location>
        <begin position="64"/>
        <end position="96"/>
    </location>
</feature>